<dbReference type="Pfam" id="PF00696">
    <property type="entry name" value="AA_kinase"/>
    <property type="match status" value="1"/>
</dbReference>
<dbReference type="AlphaFoldDB" id="A0A2M6R7Q8"/>
<dbReference type="FunFam" id="3.40.1160.10:FF:000001">
    <property type="entry name" value="Uridylate kinase"/>
    <property type="match status" value="1"/>
</dbReference>
<evidence type="ECO:0000256" key="3">
    <source>
        <dbReference type="ARBA" id="ARBA00007614"/>
    </source>
</evidence>
<dbReference type="UniPathway" id="UPA00159">
    <property type="reaction ID" value="UER00275"/>
</dbReference>
<accession>A0A2M6R7Q8</accession>
<evidence type="ECO:0000256" key="11">
    <source>
        <dbReference type="ARBA" id="ARBA00022975"/>
    </source>
</evidence>
<dbReference type="CDD" id="cd04254">
    <property type="entry name" value="AAK_UMPK-PyrH-Ec"/>
    <property type="match status" value="1"/>
</dbReference>
<sequence length="231" mass="24943">RIVLKISGETLLGERECGIDPKTSVELAERLKEVTKMGVELAIVIGAGNIFRGEPASKNGLERATADYMGMLATVINALALQDALEKLGVGSRVLTAIAMPSIAEPYIRRRAIRHLEKGRVIILAAGTGHPYFSTDTNAVLRALEIDAHVVLKATSVDGVYDKDPKGNTDAKRYETITIQEALEKHLKVMDAAALALARDNAMPIVVFNVFEKGSMKAICNGEHIGTFVHP</sequence>
<dbReference type="SUPFAM" id="SSF53633">
    <property type="entry name" value="Carbamate kinase-like"/>
    <property type="match status" value="1"/>
</dbReference>
<dbReference type="HAMAP" id="MF_01220_B">
    <property type="entry name" value="PyrH_B"/>
    <property type="match status" value="1"/>
</dbReference>
<evidence type="ECO:0000256" key="9">
    <source>
        <dbReference type="ARBA" id="ARBA00022777"/>
    </source>
</evidence>
<dbReference type="GO" id="GO:0005737">
    <property type="term" value="C:cytoplasm"/>
    <property type="evidence" value="ECO:0007669"/>
    <property type="project" value="UniProtKB-SubCell"/>
</dbReference>
<dbReference type="InterPro" id="IPR001048">
    <property type="entry name" value="Asp/Glu/Uridylate_kinase"/>
</dbReference>
<dbReference type="PANTHER" id="PTHR42833:SF4">
    <property type="entry name" value="URIDYLATE KINASE PUMPKIN, CHLOROPLASTIC"/>
    <property type="match status" value="1"/>
</dbReference>
<keyword evidence="6" id="KW-0963">Cytoplasm</keyword>
<dbReference type="NCBIfam" id="TIGR02075">
    <property type="entry name" value="pyrH_bact"/>
    <property type="match status" value="1"/>
</dbReference>
<evidence type="ECO:0000256" key="8">
    <source>
        <dbReference type="ARBA" id="ARBA00022741"/>
    </source>
</evidence>
<keyword evidence="11" id="KW-0665">Pyrimidine biosynthesis</keyword>
<keyword evidence="8" id="KW-0547">Nucleotide-binding</keyword>
<comment type="pathway">
    <text evidence="2">Pyrimidine metabolism; CTP biosynthesis via de novo pathway; UDP from UMP (UMPK route): step 1/1.</text>
</comment>
<keyword evidence="10" id="KW-0067">ATP-binding</keyword>
<organism evidence="15 16">
    <name type="scientific">Candidatus Berkelbacteria bacterium CG10_big_fil_rev_8_21_14_0_10_43_14</name>
    <dbReference type="NCBI Taxonomy" id="1974515"/>
    <lineage>
        <taxon>Bacteria</taxon>
        <taxon>Candidatus Berkelbacteria</taxon>
    </lineage>
</organism>
<name>A0A2M6R7Q8_9BACT</name>
<evidence type="ECO:0000256" key="1">
    <source>
        <dbReference type="ARBA" id="ARBA00004496"/>
    </source>
</evidence>
<protein>
    <recommendedName>
        <fullName evidence="5">Uridylate kinase</fullName>
        <ecNumber evidence="4">2.7.4.22</ecNumber>
    </recommendedName>
    <alternativeName>
        <fullName evidence="12">Uridine monophosphate kinase</fullName>
    </alternativeName>
</protein>
<evidence type="ECO:0000256" key="7">
    <source>
        <dbReference type="ARBA" id="ARBA00022679"/>
    </source>
</evidence>
<evidence type="ECO:0000256" key="10">
    <source>
        <dbReference type="ARBA" id="ARBA00022840"/>
    </source>
</evidence>
<proteinExistence type="inferred from homology"/>
<comment type="catalytic activity">
    <reaction evidence="13">
        <text>UMP + ATP = UDP + ADP</text>
        <dbReference type="Rhea" id="RHEA:24400"/>
        <dbReference type="ChEBI" id="CHEBI:30616"/>
        <dbReference type="ChEBI" id="CHEBI:57865"/>
        <dbReference type="ChEBI" id="CHEBI:58223"/>
        <dbReference type="ChEBI" id="CHEBI:456216"/>
        <dbReference type="EC" id="2.7.4.22"/>
    </reaction>
</comment>
<feature type="domain" description="Aspartate/glutamate/uridylate kinase" evidence="14">
    <location>
        <begin position="1"/>
        <end position="209"/>
    </location>
</feature>
<dbReference type="GO" id="GO:0005524">
    <property type="term" value="F:ATP binding"/>
    <property type="evidence" value="ECO:0007669"/>
    <property type="project" value="UniProtKB-KW"/>
</dbReference>
<evidence type="ECO:0000256" key="2">
    <source>
        <dbReference type="ARBA" id="ARBA00004791"/>
    </source>
</evidence>
<dbReference type="PIRSF" id="PIRSF005650">
    <property type="entry name" value="Uridylate_kin"/>
    <property type="match status" value="1"/>
</dbReference>
<dbReference type="PANTHER" id="PTHR42833">
    <property type="entry name" value="URIDYLATE KINASE"/>
    <property type="match status" value="1"/>
</dbReference>
<dbReference type="Gene3D" id="3.40.1160.10">
    <property type="entry name" value="Acetylglutamate kinase-like"/>
    <property type="match status" value="1"/>
</dbReference>
<dbReference type="GO" id="GO:0033862">
    <property type="term" value="F:UMP kinase activity"/>
    <property type="evidence" value="ECO:0007669"/>
    <property type="project" value="UniProtKB-EC"/>
</dbReference>
<keyword evidence="9 15" id="KW-0418">Kinase</keyword>
<evidence type="ECO:0000256" key="5">
    <source>
        <dbReference type="ARBA" id="ARBA00016403"/>
    </source>
</evidence>
<dbReference type="Proteomes" id="UP000231162">
    <property type="component" value="Unassembled WGS sequence"/>
</dbReference>
<dbReference type="InterPro" id="IPR036393">
    <property type="entry name" value="AceGlu_kinase-like_sf"/>
</dbReference>
<dbReference type="EMBL" id="PEZX01000041">
    <property type="protein sequence ID" value="PIS06694.1"/>
    <property type="molecule type" value="Genomic_DNA"/>
</dbReference>
<comment type="subcellular location">
    <subcellularLocation>
        <location evidence="1">Cytoplasm</location>
    </subcellularLocation>
</comment>
<dbReference type="InterPro" id="IPR011817">
    <property type="entry name" value="Uridylate_kinase"/>
</dbReference>
<evidence type="ECO:0000313" key="15">
    <source>
        <dbReference type="EMBL" id="PIS06694.1"/>
    </source>
</evidence>
<evidence type="ECO:0000256" key="12">
    <source>
        <dbReference type="ARBA" id="ARBA00032092"/>
    </source>
</evidence>
<dbReference type="GO" id="GO:0006225">
    <property type="term" value="P:UDP biosynthetic process"/>
    <property type="evidence" value="ECO:0007669"/>
    <property type="project" value="TreeGrafter"/>
</dbReference>
<dbReference type="GO" id="GO:0044210">
    <property type="term" value="P:'de novo' CTP biosynthetic process"/>
    <property type="evidence" value="ECO:0007669"/>
    <property type="project" value="UniProtKB-UniPathway"/>
</dbReference>
<evidence type="ECO:0000256" key="6">
    <source>
        <dbReference type="ARBA" id="ARBA00022490"/>
    </source>
</evidence>
<comment type="similarity">
    <text evidence="3">Belongs to the UMP kinase family.</text>
</comment>
<reference evidence="16" key="1">
    <citation type="submission" date="2017-09" db="EMBL/GenBank/DDBJ databases">
        <title>Depth-based differentiation of microbial function through sediment-hosted aquifers and enrichment of novel symbionts in the deep terrestrial subsurface.</title>
        <authorList>
            <person name="Probst A.J."/>
            <person name="Ladd B."/>
            <person name="Jarett J.K."/>
            <person name="Geller-Mcgrath D.E."/>
            <person name="Sieber C.M.K."/>
            <person name="Emerson J.B."/>
            <person name="Anantharaman K."/>
            <person name="Thomas B.C."/>
            <person name="Malmstrom R."/>
            <person name="Stieglmeier M."/>
            <person name="Klingl A."/>
            <person name="Woyke T."/>
            <person name="Ryan C.M."/>
            <person name="Banfield J.F."/>
        </authorList>
    </citation>
    <scope>NUCLEOTIDE SEQUENCE [LARGE SCALE GENOMIC DNA]</scope>
</reference>
<dbReference type="EC" id="2.7.4.22" evidence="4"/>
<dbReference type="InterPro" id="IPR015963">
    <property type="entry name" value="Uridylate_kinase_bac"/>
</dbReference>
<evidence type="ECO:0000256" key="13">
    <source>
        <dbReference type="ARBA" id="ARBA00047767"/>
    </source>
</evidence>
<evidence type="ECO:0000259" key="14">
    <source>
        <dbReference type="Pfam" id="PF00696"/>
    </source>
</evidence>
<feature type="non-terminal residue" evidence="15">
    <location>
        <position position="1"/>
    </location>
</feature>
<gene>
    <name evidence="15" type="ORF">COT79_03290</name>
</gene>
<evidence type="ECO:0000256" key="4">
    <source>
        <dbReference type="ARBA" id="ARBA00012899"/>
    </source>
</evidence>
<comment type="caution">
    <text evidence="15">The sequence shown here is derived from an EMBL/GenBank/DDBJ whole genome shotgun (WGS) entry which is preliminary data.</text>
</comment>
<evidence type="ECO:0000313" key="16">
    <source>
        <dbReference type="Proteomes" id="UP000231162"/>
    </source>
</evidence>
<keyword evidence="7" id="KW-0808">Transferase</keyword>